<dbReference type="Gene3D" id="3.40.50.300">
    <property type="entry name" value="P-loop containing nucleotide triphosphate hydrolases"/>
    <property type="match status" value="1"/>
</dbReference>
<reference evidence="1" key="1">
    <citation type="submission" date="2021-04" db="EMBL/GenBank/DDBJ databases">
        <title>Genome based classification of Actinospica acidithermotolerans sp. nov., an actinobacterium isolated from an Indonesian hot spring.</title>
        <authorList>
            <person name="Kusuma A.B."/>
            <person name="Putra K.E."/>
            <person name="Nafisah S."/>
            <person name="Loh J."/>
            <person name="Nouioui I."/>
            <person name="Goodfellow M."/>
        </authorList>
    </citation>
    <scope>NUCLEOTIDE SEQUENCE</scope>
    <source>
        <strain evidence="1">MGRD01-02</strain>
    </source>
</reference>
<dbReference type="AlphaFoldDB" id="A0A941IGU7"/>
<dbReference type="InterPro" id="IPR027417">
    <property type="entry name" value="P-loop_NTPase"/>
</dbReference>
<organism evidence="1 2">
    <name type="scientific">Actinospica acidithermotolerans</name>
    <dbReference type="NCBI Taxonomy" id="2828514"/>
    <lineage>
        <taxon>Bacteria</taxon>
        <taxon>Bacillati</taxon>
        <taxon>Actinomycetota</taxon>
        <taxon>Actinomycetes</taxon>
        <taxon>Catenulisporales</taxon>
        <taxon>Actinospicaceae</taxon>
        <taxon>Actinospica</taxon>
    </lineage>
</organism>
<evidence type="ECO:0000313" key="2">
    <source>
        <dbReference type="Proteomes" id="UP000676325"/>
    </source>
</evidence>
<gene>
    <name evidence="1" type="ORF">KDK95_15910</name>
</gene>
<comment type="caution">
    <text evidence="1">The sequence shown here is derived from an EMBL/GenBank/DDBJ whole genome shotgun (WGS) entry which is preliminary data.</text>
</comment>
<dbReference type="EMBL" id="JAGSOH010000042">
    <property type="protein sequence ID" value="MBR7827805.1"/>
    <property type="molecule type" value="Genomic_DNA"/>
</dbReference>
<sequence length="192" mass="21135">MNTGIILYGPPASGKDTVAQALHQLSSSYMQFQRLKVGPGRTTGYRMATPAQLDALRASDQVLYENERYEATYVVDRSHLTGLLSAGTIPVIHLGQIAGIHAVRRYPIRWITVLLWCSRPTTADRLRNRGASDLDVRLGVWDETLADLGQASDTDFSHRIDTELIRPDEAATVINALVAAAPDQTQPQRSPL</sequence>
<dbReference type="Proteomes" id="UP000676325">
    <property type="component" value="Unassembled WGS sequence"/>
</dbReference>
<accession>A0A941IGU7</accession>
<dbReference type="RefSeq" id="WP_212518947.1">
    <property type="nucleotide sequence ID" value="NZ_JAGSOH010000042.1"/>
</dbReference>
<evidence type="ECO:0008006" key="3">
    <source>
        <dbReference type="Google" id="ProtNLM"/>
    </source>
</evidence>
<keyword evidence="2" id="KW-1185">Reference proteome</keyword>
<dbReference type="SUPFAM" id="SSF52540">
    <property type="entry name" value="P-loop containing nucleoside triphosphate hydrolases"/>
    <property type="match status" value="1"/>
</dbReference>
<proteinExistence type="predicted"/>
<evidence type="ECO:0000313" key="1">
    <source>
        <dbReference type="EMBL" id="MBR7827805.1"/>
    </source>
</evidence>
<name>A0A941IGU7_9ACTN</name>
<protein>
    <recommendedName>
        <fullName evidence="3">Guanylate kinase</fullName>
    </recommendedName>
</protein>